<evidence type="ECO:0000313" key="11">
    <source>
        <dbReference type="EMBL" id="PSH60090.1"/>
    </source>
</evidence>
<keyword evidence="1 9" id="KW-0808">Transferase</keyword>
<feature type="active site" description="Proton acceptor" evidence="9">
    <location>
        <position position="275"/>
    </location>
</feature>
<evidence type="ECO:0000256" key="6">
    <source>
        <dbReference type="ARBA" id="ARBA00022842"/>
    </source>
</evidence>
<comment type="cofactor">
    <cofactor evidence="9">
        <name>Mg(2+)</name>
        <dbReference type="ChEBI" id="CHEBI:18420"/>
    </cofactor>
    <text evidence="9">Requires a divalent cation, most likely magnesium in vivo, as an electrophilic catalyst to aid phosphoryl group transfer. It is the chelate of the metal and the nucleotide that is the actual substrate.</text>
</comment>
<dbReference type="GO" id="GO:0019303">
    <property type="term" value="P:D-ribose catabolic process"/>
    <property type="evidence" value="ECO:0007669"/>
    <property type="project" value="UniProtKB-UniRule"/>
</dbReference>
<dbReference type="PRINTS" id="PR00990">
    <property type="entry name" value="RIBOKINASE"/>
</dbReference>
<evidence type="ECO:0000256" key="4">
    <source>
        <dbReference type="ARBA" id="ARBA00022777"/>
    </source>
</evidence>
<comment type="caution">
    <text evidence="11">The sequence shown here is derived from an EMBL/GenBank/DDBJ whole genome shotgun (WGS) entry which is preliminary data.</text>
</comment>
<dbReference type="GO" id="GO:0004747">
    <property type="term" value="F:ribokinase activity"/>
    <property type="evidence" value="ECO:0007669"/>
    <property type="project" value="UniProtKB-UniRule"/>
</dbReference>
<feature type="binding site" evidence="9">
    <location>
        <position position="275"/>
    </location>
    <ligand>
        <name>substrate</name>
    </ligand>
</feature>
<dbReference type="EC" id="2.7.1.15" evidence="9"/>
<keyword evidence="5 9" id="KW-0067">ATP-binding</keyword>
<evidence type="ECO:0000256" key="5">
    <source>
        <dbReference type="ARBA" id="ARBA00022840"/>
    </source>
</evidence>
<keyword evidence="3 9" id="KW-0547">Nucleotide-binding</keyword>
<feature type="binding site" evidence="9">
    <location>
        <position position="305"/>
    </location>
    <ligand>
        <name>K(+)</name>
        <dbReference type="ChEBI" id="CHEBI:29103"/>
    </ligand>
</feature>
<keyword evidence="7 9" id="KW-0630">Potassium</keyword>
<dbReference type="PANTHER" id="PTHR10584">
    <property type="entry name" value="SUGAR KINASE"/>
    <property type="match status" value="1"/>
</dbReference>
<feature type="binding site" evidence="9">
    <location>
        <begin position="39"/>
        <end position="41"/>
    </location>
    <ligand>
        <name>substrate</name>
    </ligand>
</feature>
<comment type="pathway">
    <text evidence="9">Carbohydrate metabolism; D-ribose degradation; D-ribose 5-phosphate from beta-D-ribopyranose: step 2/2.</text>
</comment>
<dbReference type="InterPro" id="IPR011877">
    <property type="entry name" value="Ribokinase"/>
</dbReference>
<dbReference type="GO" id="GO:0005829">
    <property type="term" value="C:cytosol"/>
    <property type="evidence" value="ECO:0007669"/>
    <property type="project" value="TreeGrafter"/>
</dbReference>
<comment type="catalytic activity">
    <reaction evidence="9">
        <text>D-ribose + ATP = D-ribose 5-phosphate + ADP + H(+)</text>
        <dbReference type="Rhea" id="RHEA:13697"/>
        <dbReference type="ChEBI" id="CHEBI:15378"/>
        <dbReference type="ChEBI" id="CHEBI:30616"/>
        <dbReference type="ChEBI" id="CHEBI:47013"/>
        <dbReference type="ChEBI" id="CHEBI:78346"/>
        <dbReference type="ChEBI" id="CHEBI:456216"/>
        <dbReference type="EC" id="2.7.1.15"/>
    </reaction>
</comment>
<dbReference type="Gene3D" id="3.40.1190.20">
    <property type="match status" value="1"/>
</dbReference>
<dbReference type="InterPro" id="IPR029056">
    <property type="entry name" value="Ribokinase-like"/>
</dbReference>
<evidence type="ECO:0000256" key="9">
    <source>
        <dbReference type="HAMAP-Rule" id="MF_01987"/>
    </source>
</evidence>
<feature type="binding site" evidence="9">
    <location>
        <position position="310"/>
    </location>
    <ligand>
        <name>K(+)</name>
        <dbReference type="ChEBI" id="CHEBI:29103"/>
    </ligand>
</feature>
<feature type="binding site" evidence="9">
    <location>
        <position position="271"/>
    </location>
    <ligand>
        <name>K(+)</name>
        <dbReference type="ChEBI" id="CHEBI:29103"/>
    </ligand>
</feature>
<evidence type="ECO:0000259" key="10">
    <source>
        <dbReference type="Pfam" id="PF00294"/>
    </source>
</evidence>
<protein>
    <recommendedName>
        <fullName evidence="9">Ribokinase</fullName>
        <shortName evidence="9">RK</shortName>
        <ecNumber evidence="9">2.7.1.15</ecNumber>
    </recommendedName>
</protein>
<dbReference type="UniPathway" id="UPA00916">
    <property type="reaction ID" value="UER00889"/>
</dbReference>
<proteinExistence type="inferred from homology"/>
<gene>
    <name evidence="9" type="primary">rbsK</name>
    <name evidence="11" type="ORF">CU100_05095</name>
</gene>
<keyword evidence="9" id="KW-0963">Cytoplasm</keyword>
<comment type="caution">
    <text evidence="9">Lacks conserved residue(s) required for the propagation of feature annotation.</text>
</comment>
<dbReference type="OrthoDB" id="9775849at2"/>
<keyword evidence="12" id="KW-1185">Reference proteome</keyword>
<comment type="subunit">
    <text evidence="9">Homodimer.</text>
</comment>
<dbReference type="Pfam" id="PF00294">
    <property type="entry name" value="PfkB"/>
    <property type="match status" value="1"/>
</dbReference>
<keyword evidence="6 9" id="KW-0460">Magnesium</keyword>
<comment type="function">
    <text evidence="9">Catalyzes the phosphorylation of ribose at O-5 in a reaction requiring ATP and magnesium. The resulting D-ribose-5-phosphate can then be used either for sythesis of nucleotides, histidine, and tryptophan, or as a component of the pentose phosphate pathway.</text>
</comment>
<keyword evidence="4 9" id="KW-0418">Kinase</keyword>
<dbReference type="EMBL" id="PGGN01000001">
    <property type="protein sequence ID" value="PSH60090.1"/>
    <property type="molecule type" value="Genomic_DNA"/>
</dbReference>
<evidence type="ECO:0000256" key="7">
    <source>
        <dbReference type="ARBA" id="ARBA00022958"/>
    </source>
</evidence>
<dbReference type="SUPFAM" id="SSF53613">
    <property type="entry name" value="Ribokinase-like"/>
    <property type="match status" value="1"/>
</dbReference>
<keyword evidence="2 9" id="KW-0479">Metal-binding</keyword>
<feature type="binding site" evidence="9">
    <location>
        <begin position="67"/>
        <end position="71"/>
    </location>
    <ligand>
        <name>substrate</name>
    </ligand>
</feature>
<dbReference type="AlphaFoldDB" id="A0A2P7B0U3"/>
<evidence type="ECO:0000256" key="1">
    <source>
        <dbReference type="ARBA" id="ARBA00022679"/>
    </source>
</evidence>
<feature type="domain" description="Carbohydrate kinase PfkB" evidence="10">
    <location>
        <begin position="34"/>
        <end position="317"/>
    </location>
</feature>
<feature type="binding site" evidence="9">
    <location>
        <begin position="274"/>
        <end position="275"/>
    </location>
    <ligand>
        <name>ATP</name>
        <dbReference type="ChEBI" id="CHEBI:30616"/>
    </ligand>
</feature>
<comment type="activity regulation">
    <text evidence="9">Activated by a monovalent cation that binds near, but not in, the active site. The most likely occupant of the site in vivo is potassium. Ion binding induces a conformational change that may alter substrate affinity.</text>
</comment>
<feature type="binding site" evidence="9">
    <location>
        <position position="308"/>
    </location>
    <ligand>
        <name>K(+)</name>
        <dbReference type="ChEBI" id="CHEBI:29103"/>
    </ligand>
</feature>
<feature type="binding site" evidence="9">
    <location>
        <position position="211"/>
    </location>
    <ligand>
        <name>ATP</name>
        <dbReference type="ChEBI" id="CHEBI:30616"/>
    </ligand>
</feature>
<dbReference type="InterPro" id="IPR002139">
    <property type="entry name" value="Ribo/fructo_kinase"/>
</dbReference>
<accession>A0A2P7B0U3</accession>
<name>A0A2P7B0U3_9HYPH</name>
<dbReference type="GO" id="GO:0005524">
    <property type="term" value="F:ATP binding"/>
    <property type="evidence" value="ECO:0007669"/>
    <property type="project" value="UniProtKB-UniRule"/>
</dbReference>
<dbReference type="GO" id="GO:0046872">
    <property type="term" value="F:metal ion binding"/>
    <property type="evidence" value="ECO:0007669"/>
    <property type="project" value="UniProtKB-KW"/>
</dbReference>
<evidence type="ECO:0000256" key="3">
    <source>
        <dbReference type="ARBA" id="ARBA00022741"/>
    </source>
</evidence>
<dbReference type="PANTHER" id="PTHR10584:SF166">
    <property type="entry name" value="RIBOKINASE"/>
    <property type="match status" value="1"/>
</dbReference>
<sequence length="327" mass="33259">MRARGGTRSIQTGCRCLCGPSRKRGADLVGQVRVLGNAGLDFTLQVSRLPERGETLLGRGIGRAPGGKGLNQAVAAARARAGVIFHSAIGKDAQGEEITAALRAEGLAGLLLHHMPNPSDFSLLMVLPDGENSIVTSGSCAAALSVDQAEVFARDCQADDVVILQGNLTQASTLAALAAATASSALTIFNPAPLWWEVGPLLPMCDIVIANRGEAEAMTGLSQPAEAAAALCRIGASTAIVTLGAGGCLSSDCNGTIREYPAPKVHAIDTTGCGDTFCGVFAAGLAMSLGQDDAINLAQSAAALTAQRRGAFTALPSRQELADLIGA</sequence>
<feature type="binding site" evidence="9">
    <location>
        <begin position="242"/>
        <end position="247"/>
    </location>
    <ligand>
        <name>ATP</name>
        <dbReference type="ChEBI" id="CHEBI:30616"/>
    </ligand>
</feature>
<reference evidence="12" key="1">
    <citation type="submission" date="2017-11" db="EMBL/GenBank/DDBJ databases">
        <authorList>
            <person name="Kuznetsova I."/>
            <person name="Sazanova A."/>
            <person name="Chirak E."/>
            <person name="Safronova V."/>
            <person name="Willems A."/>
        </authorList>
    </citation>
    <scope>NUCLEOTIDE SEQUENCE [LARGE SCALE GENOMIC DNA]</scope>
    <source>
        <strain evidence="12">PEPV15</strain>
    </source>
</reference>
<evidence type="ECO:0000256" key="8">
    <source>
        <dbReference type="ARBA" id="ARBA00023277"/>
    </source>
</evidence>
<dbReference type="HAMAP" id="MF_01987">
    <property type="entry name" value="Ribokinase"/>
    <property type="match status" value="1"/>
</dbReference>
<keyword evidence="8 9" id="KW-0119">Carbohydrate metabolism</keyword>
<evidence type="ECO:0000256" key="2">
    <source>
        <dbReference type="ARBA" id="ARBA00022723"/>
    </source>
</evidence>
<organism evidence="11 12">
    <name type="scientific">Phyllobacterium endophyticum</name>
    <dbReference type="NCBI Taxonomy" id="1149773"/>
    <lineage>
        <taxon>Bacteria</taxon>
        <taxon>Pseudomonadati</taxon>
        <taxon>Pseudomonadota</taxon>
        <taxon>Alphaproteobacteria</taxon>
        <taxon>Hyphomicrobiales</taxon>
        <taxon>Phyllobacteriaceae</taxon>
        <taxon>Phyllobacterium</taxon>
    </lineage>
</organism>
<dbReference type="InterPro" id="IPR011611">
    <property type="entry name" value="PfkB_dom"/>
</dbReference>
<dbReference type="Proteomes" id="UP000241158">
    <property type="component" value="Unassembled WGS sequence"/>
</dbReference>
<comment type="subcellular location">
    <subcellularLocation>
        <location evidence="9">Cytoplasm</location>
    </subcellularLocation>
</comment>
<comment type="similarity">
    <text evidence="9">Belongs to the carbohydrate kinase PfkB family. Ribokinase subfamily.</text>
</comment>
<evidence type="ECO:0000313" key="12">
    <source>
        <dbReference type="Proteomes" id="UP000241158"/>
    </source>
</evidence>
<feature type="binding site" evidence="9">
    <location>
        <position position="269"/>
    </location>
    <ligand>
        <name>K(+)</name>
        <dbReference type="ChEBI" id="CHEBI:29103"/>
    </ligand>
</feature>